<keyword evidence="2" id="KW-1185">Reference proteome</keyword>
<evidence type="ECO:0000313" key="2">
    <source>
        <dbReference type="Proteomes" id="UP000033423"/>
    </source>
</evidence>
<accession>A0A0F3GLK6</accession>
<evidence type="ECO:0000313" key="1">
    <source>
        <dbReference type="EMBL" id="KJU82785.1"/>
    </source>
</evidence>
<proteinExistence type="predicted"/>
<gene>
    <name evidence="1" type="ORF">MBAV_005021</name>
</gene>
<dbReference type="AlphaFoldDB" id="A0A0F3GLK6"/>
<comment type="caution">
    <text evidence="1">The sequence shown here is derived from an EMBL/GenBank/DDBJ whole genome shotgun (WGS) entry which is preliminary data.</text>
</comment>
<organism evidence="1 2">
    <name type="scientific">Candidatus Magnetobacterium bavaricum</name>
    <dbReference type="NCBI Taxonomy" id="29290"/>
    <lineage>
        <taxon>Bacteria</taxon>
        <taxon>Pseudomonadati</taxon>
        <taxon>Nitrospirota</taxon>
        <taxon>Thermodesulfovibrionia</taxon>
        <taxon>Thermodesulfovibrionales</taxon>
        <taxon>Candidatus Magnetobacteriaceae</taxon>
        <taxon>Candidatus Magnetobacterium</taxon>
    </lineage>
</organism>
<sequence length="66" mass="6676">MTGCGILPEDAGLAVAVEVGNAQGLPRRGTHPHGLHTGEPLAIQEPDHHLAGNAVVPEDLILAGAI</sequence>
<dbReference type="Proteomes" id="UP000033423">
    <property type="component" value="Unassembled WGS sequence"/>
</dbReference>
<name>A0A0F3GLK6_9BACT</name>
<protein>
    <submittedName>
        <fullName evidence="1">Uncharacterized protein</fullName>
    </submittedName>
</protein>
<reference evidence="1 2" key="1">
    <citation type="submission" date="2015-02" db="EMBL/GenBank/DDBJ databases">
        <title>Single-cell genomics of uncultivated deep-branching MTB reveals a conserved set of magnetosome genes.</title>
        <authorList>
            <person name="Kolinko S."/>
            <person name="Richter M."/>
            <person name="Glockner F.O."/>
            <person name="Brachmann A."/>
            <person name="Schuler D."/>
        </authorList>
    </citation>
    <scope>NUCLEOTIDE SEQUENCE [LARGE SCALE GENOMIC DNA]</scope>
    <source>
        <strain evidence="1">TM-1</strain>
    </source>
</reference>
<dbReference type="EMBL" id="LACI01002171">
    <property type="protein sequence ID" value="KJU82785.1"/>
    <property type="molecule type" value="Genomic_DNA"/>
</dbReference>